<comment type="caution">
    <text evidence="1">The sequence shown here is derived from an EMBL/GenBank/DDBJ whole genome shotgun (WGS) entry which is preliminary data.</text>
</comment>
<evidence type="ECO:0000313" key="2">
    <source>
        <dbReference type="Proteomes" id="UP000789702"/>
    </source>
</evidence>
<dbReference type="Proteomes" id="UP000789702">
    <property type="component" value="Unassembled WGS sequence"/>
</dbReference>
<protein>
    <submittedName>
        <fullName evidence="1">2312_t:CDS:1</fullName>
    </submittedName>
</protein>
<dbReference type="EMBL" id="CAJVPU010036456">
    <property type="protein sequence ID" value="CAG8730158.1"/>
    <property type="molecule type" value="Genomic_DNA"/>
</dbReference>
<feature type="non-terminal residue" evidence="1">
    <location>
        <position position="1"/>
    </location>
</feature>
<gene>
    <name evidence="1" type="ORF">DHETER_LOCUS13385</name>
</gene>
<sequence>LKKTGRKSSLNGNINLLSTGQNAYLAPRLISRSLSPSSEPIRAPAEN</sequence>
<evidence type="ECO:0000313" key="1">
    <source>
        <dbReference type="EMBL" id="CAG8730158.1"/>
    </source>
</evidence>
<reference evidence="1" key="1">
    <citation type="submission" date="2021-06" db="EMBL/GenBank/DDBJ databases">
        <authorList>
            <person name="Kallberg Y."/>
            <person name="Tangrot J."/>
            <person name="Rosling A."/>
        </authorList>
    </citation>
    <scope>NUCLEOTIDE SEQUENCE</scope>
    <source>
        <strain evidence="1">IL203A</strain>
    </source>
</reference>
<feature type="non-terminal residue" evidence="1">
    <location>
        <position position="47"/>
    </location>
</feature>
<proteinExistence type="predicted"/>
<name>A0ACA9Q1Q3_9GLOM</name>
<organism evidence="1 2">
    <name type="scientific">Dentiscutata heterogama</name>
    <dbReference type="NCBI Taxonomy" id="1316150"/>
    <lineage>
        <taxon>Eukaryota</taxon>
        <taxon>Fungi</taxon>
        <taxon>Fungi incertae sedis</taxon>
        <taxon>Mucoromycota</taxon>
        <taxon>Glomeromycotina</taxon>
        <taxon>Glomeromycetes</taxon>
        <taxon>Diversisporales</taxon>
        <taxon>Gigasporaceae</taxon>
        <taxon>Dentiscutata</taxon>
    </lineage>
</organism>
<keyword evidence="2" id="KW-1185">Reference proteome</keyword>
<accession>A0ACA9Q1Q3</accession>